<protein>
    <submittedName>
        <fullName evidence="3">Uncharacterized protein</fullName>
    </submittedName>
</protein>
<feature type="transmembrane region" description="Helical" evidence="2">
    <location>
        <begin position="82"/>
        <end position="107"/>
    </location>
</feature>
<evidence type="ECO:0000313" key="4">
    <source>
        <dbReference type="Proteomes" id="UP000781932"/>
    </source>
</evidence>
<name>A0A9P6LNC7_9PEZI</name>
<proteinExistence type="predicted"/>
<feature type="region of interest" description="Disordered" evidence="1">
    <location>
        <begin position="222"/>
        <end position="246"/>
    </location>
</feature>
<feature type="compositionally biased region" description="Polar residues" evidence="1">
    <location>
        <begin position="336"/>
        <end position="354"/>
    </location>
</feature>
<gene>
    <name evidence="3" type="ORF">CkaCkLH20_00440</name>
</gene>
<feature type="region of interest" description="Disordered" evidence="1">
    <location>
        <begin position="113"/>
        <end position="184"/>
    </location>
</feature>
<reference evidence="3" key="1">
    <citation type="submission" date="2020-03" db="EMBL/GenBank/DDBJ databases">
        <authorList>
            <person name="He L."/>
        </authorList>
    </citation>
    <scope>NUCLEOTIDE SEQUENCE</scope>
    <source>
        <strain evidence="3">CkLH20</strain>
    </source>
</reference>
<dbReference type="OrthoDB" id="4851487at2759"/>
<keyword evidence="2" id="KW-0812">Transmembrane</keyword>
<dbReference type="RefSeq" id="XP_038751865.1">
    <property type="nucleotide sequence ID" value="XM_038883160.1"/>
</dbReference>
<sequence>MPDITIPNTGRSDISKTSSPSSTSTSAPSSTQSDASSKSSPSESLQPGSSTSIPQATTATSSPTPTSTEPTDSSSSGPRLNLGAIVAGILGGLALICITIILVIYIVRNNRSEKSNRPPISRPRPQKPKWSFLAVSKRNTKDSDVSSEDTITLHETPYPDPPDNKAHPEAGWGPSEAYGSEVAPHRGPWEMLNEERSHEMSDHNRPAELPDHAFLETLPTIPQAPTRQDSWRPNDDGAAWGDLRAPPRIRDRLRYASPQTAAAEGLSGNVAAANFAAPGWGRRDDHTRAPVPYGQSADIRRQKTSAGRQEMAQGPAMSDDGMRQAQHRTGGGIPSATASVSSHGSLYTSSPTKF</sequence>
<reference evidence="3" key="2">
    <citation type="submission" date="2020-11" db="EMBL/GenBank/DDBJ databases">
        <title>Whole genome sequencing of Colletotrichum sp.</title>
        <authorList>
            <person name="Li H."/>
        </authorList>
    </citation>
    <scope>NUCLEOTIDE SEQUENCE</scope>
    <source>
        <strain evidence="3">CkLH20</strain>
    </source>
</reference>
<evidence type="ECO:0000256" key="1">
    <source>
        <dbReference type="SAM" id="MobiDB-lite"/>
    </source>
</evidence>
<dbReference type="AlphaFoldDB" id="A0A9P6LNC7"/>
<dbReference type="GeneID" id="62156234"/>
<keyword evidence="2" id="KW-1133">Transmembrane helix</keyword>
<feature type="region of interest" description="Disordered" evidence="1">
    <location>
        <begin position="278"/>
        <end position="354"/>
    </location>
</feature>
<comment type="caution">
    <text evidence="3">The sequence shown here is derived from an EMBL/GenBank/DDBJ whole genome shotgun (WGS) entry which is preliminary data.</text>
</comment>
<accession>A0A9P6LNC7</accession>
<feature type="compositionally biased region" description="Low complexity" evidence="1">
    <location>
        <begin position="15"/>
        <end position="79"/>
    </location>
</feature>
<organism evidence="3 4">
    <name type="scientific">Colletotrichum karsti</name>
    <dbReference type="NCBI Taxonomy" id="1095194"/>
    <lineage>
        <taxon>Eukaryota</taxon>
        <taxon>Fungi</taxon>
        <taxon>Dikarya</taxon>
        <taxon>Ascomycota</taxon>
        <taxon>Pezizomycotina</taxon>
        <taxon>Sordariomycetes</taxon>
        <taxon>Hypocreomycetidae</taxon>
        <taxon>Glomerellales</taxon>
        <taxon>Glomerellaceae</taxon>
        <taxon>Colletotrichum</taxon>
        <taxon>Colletotrichum boninense species complex</taxon>
    </lineage>
</organism>
<keyword evidence="2" id="KW-0472">Membrane</keyword>
<evidence type="ECO:0000313" key="3">
    <source>
        <dbReference type="EMBL" id="KAF9882404.1"/>
    </source>
</evidence>
<dbReference type="EMBL" id="JAATWM020000001">
    <property type="protein sequence ID" value="KAF9882404.1"/>
    <property type="molecule type" value="Genomic_DNA"/>
</dbReference>
<evidence type="ECO:0000256" key="2">
    <source>
        <dbReference type="SAM" id="Phobius"/>
    </source>
</evidence>
<feature type="compositionally biased region" description="Polar residues" evidence="1">
    <location>
        <begin position="1"/>
        <end position="11"/>
    </location>
</feature>
<feature type="region of interest" description="Disordered" evidence="1">
    <location>
        <begin position="1"/>
        <end position="79"/>
    </location>
</feature>
<dbReference type="Proteomes" id="UP000781932">
    <property type="component" value="Unassembled WGS sequence"/>
</dbReference>
<keyword evidence="4" id="KW-1185">Reference proteome</keyword>